<dbReference type="Gene3D" id="3.30.70.1890">
    <property type="match status" value="1"/>
</dbReference>
<dbReference type="InterPro" id="IPR049435">
    <property type="entry name" value="Cas_Cas6_C"/>
</dbReference>
<dbReference type="Proteomes" id="UP000245380">
    <property type="component" value="Unassembled WGS sequence"/>
</dbReference>
<evidence type="ECO:0000313" key="6">
    <source>
        <dbReference type="EMBL" id="PWI57572.1"/>
    </source>
</evidence>
<dbReference type="GO" id="GO:0003723">
    <property type="term" value="F:RNA binding"/>
    <property type="evidence" value="ECO:0007669"/>
    <property type="project" value="UniProtKB-KW"/>
</dbReference>
<dbReference type="Gene3D" id="3.30.70.1900">
    <property type="match status" value="1"/>
</dbReference>
<dbReference type="GO" id="GO:0051607">
    <property type="term" value="P:defense response to virus"/>
    <property type="evidence" value="ECO:0007669"/>
    <property type="project" value="UniProtKB-KW"/>
</dbReference>
<protein>
    <submittedName>
        <fullName evidence="6">CRISPR-associated endoribonuclease Cas6</fullName>
    </submittedName>
</protein>
<dbReference type="PANTHER" id="PTHR36984:SF1">
    <property type="entry name" value="CRISPR-ASSOCIATED ENDORIBONUCLEASE CAS6 1"/>
    <property type="match status" value="1"/>
</dbReference>
<dbReference type="Pfam" id="PF01881">
    <property type="entry name" value="Cas_Cas6_C"/>
    <property type="match status" value="1"/>
</dbReference>
<dbReference type="AlphaFoldDB" id="A0A2U3D8H3"/>
<feature type="domain" description="CRISPR associated protein Cas6 C-terminal" evidence="5">
    <location>
        <begin position="115"/>
        <end position="225"/>
    </location>
</feature>
<keyword evidence="3" id="KW-0051">Antiviral defense</keyword>
<comment type="caution">
    <text evidence="6">The sequence shown here is derived from an EMBL/GenBank/DDBJ whole genome shotgun (WGS) entry which is preliminary data.</text>
</comment>
<sequence length="228" mass="26235">MRILLTSSSRITLPVAHHEELQHAFYSLVDAHLVQAWHEHAEFRPYTFSRLLGKFNVHEKQVTFPYGFRWWMSLHSSSLLTEIYERLLETPTFSLGQQRVVVERVEREFPPLFGERALFRTLSPVVVDNNVGKQILAYSPDQSEFEAQVVANAMKKAEQFLGRTVTKPIRFQAVGTSKRIVSWYKTTPIEGYVGQFVVEAEPEVTRLLYDVGVGRRNGLGFGCLEYIV</sequence>
<dbReference type="CDD" id="cd21140">
    <property type="entry name" value="Cas6_I-like"/>
    <property type="match status" value="1"/>
</dbReference>
<evidence type="ECO:0000256" key="4">
    <source>
        <dbReference type="PIRSR" id="PIRSR005054-50"/>
    </source>
</evidence>
<name>A0A2U3D8H3_SULT2</name>
<feature type="active site" description="Proton acceptor" evidence="4">
    <location>
        <position position="26"/>
    </location>
</feature>
<dbReference type="NCBIfam" id="TIGR01877">
    <property type="entry name" value="cas_cas6"/>
    <property type="match status" value="1"/>
</dbReference>
<dbReference type="GO" id="GO:0016788">
    <property type="term" value="F:hydrolase activity, acting on ester bonds"/>
    <property type="evidence" value="ECO:0007669"/>
    <property type="project" value="InterPro"/>
</dbReference>
<comment type="similarity">
    <text evidence="1">Belongs to the CRISPR-associated protein Cas6/Cse3/CasE family.</text>
</comment>
<dbReference type="PANTHER" id="PTHR36984">
    <property type="entry name" value="CRISPR-ASSOCIATED ENDORIBONUCLEASE CAS6 1"/>
    <property type="match status" value="1"/>
</dbReference>
<gene>
    <name evidence="6" type="ORF">BM613_08105</name>
</gene>
<reference evidence="6 7" key="1">
    <citation type="submission" date="2016-11" db="EMBL/GenBank/DDBJ databases">
        <title>Comparative genomics of Acidibacillus ferroxidans species.</title>
        <authorList>
            <person name="Oliveira G."/>
            <person name="Nunes G."/>
            <person name="Oliveira R."/>
            <person name="Araujo F."/>
            <person name="Salim A."/>
            <person name="Scholte L."/>
            <person name="Morais D."/>
            <person name="Nancucheo I."/>
            <person name="Johnson D.B."/>
            <person name="Grail B."/>
            <person name="Bittencourt J."/>
            <person name="Valadares R."/>
        </authorList>
    </citation>
    <scope>NUCLEOTIDE SEQUENCE [LARGE SCALE GENOMIC DNA]</scope>
    <source>
        <strain evidence="6 7">Y002</strain>
    </source>
</reference>
<keyword evidence="7" id="KW-1185">Reference proteome</keyword>
<feature type="active site" description="Proton donor" evidence="4">
    <location>
        <position position="38"/>
    </location>
</feature>
<evidence type="ECO:0000256" key="3">
    <source>
        <dbReference type="ARBA" id="ARBA00023118"/>
    </source>
</evidence>
<accession>A0A2U3D8H3</accession>
<dbReference type="InterPro" id="IPR010156">
    <property type="entry name" value="CRISPR-assoc_prot_Cas6"/>
</dbReference>
<dbReference type="PIRSF" id="PIRSF005054">
    <property type="entry name" value="PF1131"/>
    <property type="match status" value="1"/>
</dbReference>
<evidence type="ECO:0000259" key="5">
    <source>
        <dbReference type="Pfam" id="PF01881"/>
    </source>
</evidence>
<proteinExistence type="inferred from homology"/>
<evidence type="ECO:0000256" key="1">
    <source>
        <dbReference type="ARBA" id="ARBA00005937"/>
    </source>
</evidence>
<dbReference type="EMBL" id="MPDK01000011">
    <property type="protein sequence ID" value="PWI57572.1"/>
    <property type="molecule type" value="Genomic_DNA"/>
</dbReference>
<organism evidence="6 7">
    <name type="scientific">Sulfoacidibacillus thermotolerans</name>
    <name type="common">Acidibacillus sulfuroxidans</name>
    <dbReference type="NCBI Taxonomy" id="1765684"/>
    <lineage>
        <taxon>Bacteria</taxon>
        <taxon>Bacillati</taxon>
        <taxon>Bacillota</taxon>
        <taxon>Bacilli</taxon>
        <taxon>Bacillales</taxon>
        <taxon>Alicyclobacillaceae</taxon>
        <taxon>Sulfoacidibacillus</taxon>
    </lineage>
</organism>
<keyword evidence="2" id="KW-0694">RNA-binding</keyword>
<evidence type="ECO:0000313" key="7">
    <source>
        <dbReference type="Proteomes" id="UP000245380"/>
    </source>
</evidence>
<dbReference type="InterPro" id="IPR045747">
    <property type="entry name" value="CRISPR-assoc_prot_Cas6_N_sf"/>
</dbReference>
<evidence type="ECO:0000256" key="2">
    <source>
        <dbReference type="ARBA" id="ARBA00022884"/>
    </source>
</evidence>